<evidence type="ECO:0000256" key="1">
    <source>
        <dbReference type="ARBA" id="ARBA00004127"/>
    </source>
</evidence>
<evidence type="ECO:0000256" key="11">
    <source>
        <dbReference type="ARBA" id="ARBA00023157"/>
    </source>
</evidence>
<evidence type="ECO:0000256" key="10">
    <source>
        <dbReference type="ARBA" id="ARBA00023136"/>
    </source>
</evidence>
<evidence type="ECO:0000256" key="4">
    <source>
        <dbReference type="ARBA" id="ARBA00022548"/>
    </source>
</evidence>
<evidence type="ECO:0000256" key="5">
    <source>
        <dbReference type="ARBA" id="ARBA00022692"/>
    </source>
</evidence>
<keyword evidence="12" id="KW-1207">Sterol metabolism</keyword>
<keyword evidence="8" id="KW-0445">Lipid transport</keyword>
<evidence type="ECO:0000256" key="14">
    <source>
        <dbReference type="ARBA" id="ARBA00023221"/>
    </source>
</evidence>
<dbReference type="NCBIfam" id="TIGR00917">
    <property type="entry name" value="2A060601"/>
    <property type="match status" value="1"/>
</dbReference>
<evidence type="ECO:0000256" key="7">
    <source>
        <dbReference type="ARBA" id="ARBA00022989"/>
    </source>
</evidence>
<feature type="transmembrane region" description="Helical" evidence="17">
    <location>
        <begin position="760"/>
        <end position="788"/>
    </location>
</feature>
<evidence type="ECO:0000256" key="6">
    <source>
        <dbReference type="ARBA" id="ARBA00022729"/>
    </source>
</evidence>
<accession>A0A8X6KKG1</accession>
<dbReference type="InterPro" id="IPR053956">
    <property type="entry name" value="NPC1_MLD"/>
</dbReference>
<dbReference type="GO" id="GO:0005319">
    <property type="term" value="F:lipid transporter activity"/>
    <property type="evidence" value="ECO:0007669"/>
    <property type="project" value="InterPro"/>
</dbReference>
<keyword evidence="13" id="KW-0325">Glycoprotein</keyword>
<keyword evidence="14" id="KW-0753">Steroid metabolism</keyword>
<dbReference type="GO" id="GO:0030301">
    <property type="term" value="P:cholesterol transport"/>
    <property type="evidence" value="ECO:0007669"/>
    <property type="project" value="UniProtKB-ARBA"/>
</dbReference>
<evidence type="ECO:0000313" key="20">
    <source>
        <dbReference type="Proteomes" id="UP000887116"/>
    </source>
</evidence>
<keyword evidence="3" id="KW-0813">Transport</keyword>
<evidence type="ECO:0000256" key="13">
    <source>
        <dbReference type="ARBA" id="ARBA00023180"/>
    </source>
</evidence>
<organism evidence="19 20">
    <name type="scientific">Trichonephila clavata</name>
    <name type="common">Joro spider</name>
    <name type="synonym">Nephila clavata</name>
    <dbReference type="NCBI Taxonomy" id="2740835"/>
    <lineage>
        <taxon>Eukaryota</taxon>
        <taxon>Metazoa</taxon>
        <taxon>Ecdysozoa</taxon>
        <taxon>Arthropoda</taxon>
        <taxon>Chelicerata</taxon>
        <taxon>Arachnida</taxon>
        <taxon>Araneae</taxon>
        <taxon>Araneomorphae</taxon>
        <taxon>Entelegynae</taxon>
        <taxon>Araneoidea</taxon>
        <taxon>Nephilidae</taxon>
        <taxon>Trichonephila</taxon>
    </lineage>
</organism>
<keyword evidence="11" id="KW-1015">Disulfide bond</keyword>
<evidence type="ECO:0000256" key="15">
    <source>
        <dbReference type="ARBA" id="ARBA00034049"/>
    </source>
</evidence>
<dbReference type="GO" id="GO:0030299">
    <property type="term" value="P:intestinal cholesterol absorption"/>
    <property type="evidence" value="ECO:0007669"/>
    <property type="project" value="TreeGrafter"/>
</dbReference>
<comment type="catalytic activity">
    <reaction evidence="15">
        <text>cholesterol(in) = cholesterol(out)</text>
        <dbReference type="Rhea" id="RHEA:39747"/>
        <dbReference type="ChEBI" id="CHEBI:16113"/>
    </reaction>
</comment>
<feature type="domain" description="SSD" evidence="18">
    <location>
        <begin position="623"/>
        <end position="788"/>
    </location>
</feature>
<gene>
    <name evidence="19" type="primary">NPC1</name>
    <name evidence="19" type="ORF">TNCT_593331</name>
</gene>
<keyword evidence="9" id="KW-0443">Lipid metabolism</keyword>
<feature type="region of interest" description="Disordered" evidence="16">
    <location>
        <begin position="1259"/>
        <end position="1291"/>
    </location>
</feature>
<dbReference type="Proteomes" id="UP000887116">
    <property type="component" value="Unassembled WGS sequence"/>
</dbReference>
<dbReference type="InterPro" id="IPR000731">
    <property type="entry name" value="SSD"/>
</dbReference>
<feature type="compositionally biased region" description="Polar residues" evidence="16">
    <location>
        <begin position="1279"/>
        <end position="1291"/>
    </location>
</feature>
<protein>
    <submittedName>
        <fullName evidence="19">NPC intracellular cholesterol transporter 1</fullName>
    </submittedName>
</protein>
<dbReference type="PANTHER" id="PTHR45727">
    <property type="entry name" value="NPC INTRACELLULAR CHOLESTEROL TRANSPORTER 1"/>
    <property type="match status" value="1"/>
</dbReference>
<keyword evidence="7 17" id="KW-1133">Transmembrane helix</keyword>
<feature type="transmembrane region" description="Helical" evidence="17">
    <location>
        <begin position="628"/>
        <end position="645"/>
    </location>
</feature>
<feature type="transmembrane region" description="Helical" evidence="17">
    <location>
        <begin position="657"/>
        <end position="681"/>
    </location>
</feature>
<evidence type="ECO:0000313" key="19">
    <source>
        <dbReference type="EMBL" id="GFQ78800.1"/>
    </source>
</evidence>
<feature type="transmembrane region" description="Helical" evidence="17">
    <location>
        <begin position="1230"/>
        <end position="1253"/>
    </location>
</feature>
<name>A0A8X6KKG1_TRICU</name>
<evidence type="ECO:0000256" key="8">
    <source>
        <dbReference type="ARBA" id="ARBA00023055"/>
    </source>
</evidence>
<keyword evidence="20" id="KW-1185">Reference proteome</keyword>
<dbReference type="SUPFAM" id="SSF82866">
    <property type="entry name" value="Multidrug efflux transporter AcrB transmembrane domain"/>
    <property type="match status" value="2"/>
</dbReference>
<dbReference type="PROSITE" id="PS50156">
    <property type="entry name" value="SSD"/>
    <property type="match status" value="1"/>
</dbReference>
<feature type="transmembrane region" description="Helical" evidence="17">
    <location>
        <begin position="1126"/>
        <end position="1147"/>
    </location>
</feature>
<feature type="transmembrane region" description="Helical" evidence="17">
    <location>
        <begin position="687"/>
        <end position="709"/>
    </location>
</feature>
<dbReference type="FunFam" id="1.20.1640.10:FF:000008">
    <property type="entry name" value="NPC intracellular cholesterol transporter 1"/>
    <property type="match status" value="1"/>
</dbReference>
<feature type="transmembrane region" description="Helical" evidence="17">
    <location>
        <begin position="1192"/>
        <end position="1218"/>
    </location>
</feature>
<dbReference type="GO" id="GO:0015485">
    <property type="term" value="F:cholesterol binding"/>
    <property type="evidence" value="ECO:0007669"/>
    <property type="project" value="TreeGrafter"/>
</dbReference>
<evidence type="ECO:0000256" key="3">
    <source>
        <dbReference type="ARBA" id="ARBA00022448"/>
    </source>
</evidence>
<dbReference type="OrthoDB" id="6510177at2759"/>
<dbReference type="Pfam" id="PF16414">
    <property type="entry name" value="NPC1_N"/>
    <property type="match status" value="1"/>
</dbReference>
<feature type="transmembrane region" description="Helical" evidence="17">
    <location>
        <begin position="371"/>
        <end position="393"/>
    </location>
</feature>
<feature type="transmembrane region" description="Helical" evidence="17">
    <location>
        <begin position="1101"/>
        <end position="1119"/>
    </location>
</feature>
<dbReference type="Pfam" id="PF12349">
    <property type="entry name" value="Sterol-sensing"/>
    <property type="match status" value="1"/>
</dbReference>
<dbReference type="FunFam" id="1.20.1640.10:FF:000010">
    <property type="entry name" value="NPC intracellular cholesterol transporter 1"/>
    <property type="match status" value="1"/>
</dbReference>
<evidence type="ECO:0000256" key="16">
    <source>
        <dbReference type="SAM" id="MobiDB-lite"/>
    </source>
</evidence>
<dbReference type="InterPro" id="IPR053958">
    <property type="entry name" value="HMGCR/SNAP/NPC1-like_SSD"/>
</dbReference>
<keyword evidence="5 17" id="KW-0812">Transmembrane</keyword>
<keyword evidence="10 17" id="KW-0472">Membrane</keyword>
<dbReference type="InterPro" id="IPR004765">
    <property type="entry name" value="NPC1-like"/>
</dbReference>
<evidence type="ECO:0000259" key="18">
    <source>
        <dbReference type="PROSITE" id="PS50156"/>
    </source>
</evidence>
<keyword evidence="6" id="KW-0732">Signal</keyword>
<dbReference type="GO" id="GO:0008203">
    <property type="term" value="P:cholesterol metabolic process"/>
    <property type="evidence" value="ECO:0007669"/>
    <property type="project" value="UniProtKB-KW"/>
</dbReference>
<comment type="similarity">
    <text evidence="2">Belongs to the patched family.</text>
</comment>
<dbReference type="PANTHER" id="PTHR45727:SF2">
    <property type="entry name" value="NPC INTRACELLULAR CHOLESTEROL TRANSPORTER 1"/>
    <property type="match status" value="1"/>
</dbReference>
<feature type="transmembrane region" description="Helical" evidence="17">
    <location>
        <begin position="1153"/>
        <end position="1171"/>
    </location>
</feature>
<evidence type="ECO:0000256" key="17">
    <source>
        <dbReference type="SAM" id="Phobius"/>
    </source>
</evidence>
<dbReference type="EMBL" id="BMAO01021958">
    <property type="protein sequence ID" value="GFQ78800.1"/>
    <property type="molecule type" value="Genomic_DNA"/>
</dbReference>
<dbReference type="Gene3D" id="1.20.1640.10">
    <property type="entry name" value="Multidrug efflux transporter AcrB transmembrane domain"/>
    <property type="match status" value="2"/>
</dbReference>
<comment type="caution">
    <text evidence="19">The sequence shown here is derived from an EMBL/GenBank/DDBJ whole genome shotgun (WGS) entry which is preliminary data.</text>
</comment>
<evidence type="ECO:0000256" key="2">
    <source>
        <dbReference type="ARBA" id="ARBA00005585"/>
    </source>
</evidence>
<keyword evidence="4" id="KW-0153">Cholesterol metabolism</keyword>
<dbReference type="GO" id="GO:0042632">
    <property type="term" value="P:cholesterol homeostasis"/>
    <property type="evidence" value="ECO:0007669"/>
    <property type="project" value="TreeGrafter"/>
</dbReference>
<sequence length="1291" mass="145094">MGPVSDFNDYSEVVYFIVSLNIYLRRISKGPMMNFFSVICFFGLVLLSYVECKDQCVMRGQCEVDEATGISRPCVYDGDAVLLNKTESINFLKNVCPTLGTGSNYTVCCDDAQIEAFQDKLDALAALFKRCPSCYHNLANVFCQLTCSPYQSRFLQVTNYTGTGENRTVTEMNYFITETYAEGLFDSCSDVQLSFTTAKAIGIACGSHLTDCTPHLWLDFMGGHEPSPYQINFNYEFNDTVIVDQKTFYPMNETIIPCSQPVGPGGGACSCVDCPCHPEPPPEFPIHNKKLFGLPIMESLMIMAFILVAIVITVGFFYGDCKKKSDEEELLINDTVKLTNGSVFSQWGARSDAWLKKVFTQWGVFCASHPVLIILCALAFFVIASSGLVFFTVRTNPVDLWSAPNSQARQEKDYFDKHFGPFYRTEQVIIRRKSGHPVIGNNLTFSPVFDREFLHLILDLQKEITNLTAVRENRTIVFEDICFAPVNKRKCMVQSAVNWFQNDPDHLDYYNDTEKYLEYLNNCTSNPFYVQSSGLSCLGDYGGPVFPYVALGGVEDQNYSNASALILTFMVKNHVDPKDNADAIAWEAEFIKFMKNFNNSDMDIAFSSERSIQDELDRESKTDETTILISYLVMFAYVSITLGRYHSWSSILIKSKLLLGLSGVLIVLASVVSSLGIFSYLNVPATLIIIEVIPFLVLAVGVDNIFIIVQSYQRSVRGPLETREQHIGRIIGEVSPSIFLASFAESTCFFLGALSGMPAVHIFALYSGLALFIDFLLQMSCFVALLSLDVAREESGRLDICCCIKSSNSEISNERRGCLYNMFDKFYAPFLMKDFVRCSVLLVFSAWLCLSVGVIDQIEIGLDQKLSMPEDSYVLKYFSYLEEYLSVGPPVYFVVKSGFNYADLEDQNNLCSVAFCHRNSLVTQISDASQFSNRTYIAHPPMDWLDNYISWTNDQTKCCRVYINDTSKFCPSSEKAPLCKKCLVTDQKYFRPYPEKFQTFLLDFLKENPTPECPVAGHAGFADALEINNNSIGATHYMTYHTILKTSDDYTQALRWARKISQNITDTFSAYNLKGTSAEVFPYSIFYVFYEQYLTVKRDTVVNLIISFVEIFIVTFLLMGLDVYSALIMVFTIMMIIFNLMGLMYLWSISLNAVSLVNLVMAVGISVEFCSHIIRSFAFNPEGSKVDRARTAVAHMGSSVLSGITLTKFGGIVVLAFSKSQIFQVFYFRMYLGIVLIGASHGLIFLPVFLSIAGPPIKQKFDKSRGKPLKGSMEDDDFSSQVSSISEKIKS</sequence>
<feature type="transmembrane region" description="Helical" evidence="17">
    <location>
        <begin position="32"/>
        <end position="50"/>
    </location>
</feature>
<dbReference type="Pfam" id="PF22314">
    <property type="entry name" value="NPC1_MLD"/>
    <property type="match status" value="1"/>
</dbReference>
<evidence type="ECO:0000256" key="12">
    <source>
        <dbReference type="ARBA" id="ARBA00023166"/>
    </source>
</evidence>
<dbReference type="InterPro" id="IPR032190">
    <property type="entry name" value="NPC1_N"/>
</dbReference>
<proteinExistence type="inferred from homology"/>
<dbReference type="GO" id="GO:0012505">
    <property type="term" value="C:endomembrane system"/>
    <property type="evidence" value="ECO:0007669"/>
    <property type="project" value="UniProtKB-SubCell"/>
</dbReference>
<comment type="subcellular location">
    <subcellularLocation>
        <location evidence="1">Endomembrane system</location>
        <topology evidence="1">Multi-pass membrane protein</topology>
    </subcellularLocation>
</comment>
<evidence type="ECO:0000256" key="9">
    <source>
        <dbReference type="ARBA" id="ARBA00023098"/>
    </source>
</evidence>
<reference evidence="19" key="1">
    <citation type="submission" date="2020-07" db="EMBL/GenBank/DDBJ databases">
        <title>Multicomponent nature underlies the extraordinary mechanical properties of spider dragline silk.</title>
        <authorList>
            <person name="Kono N."/>
            <person name="Nakamura H."/>
            <person name="Mori M."/>
            <person name="Yoshida Y."/>
            <person name="Ohtoshi R."/>
            <person name="Malay A.D."/>
            <person name="Moran D.A.P."/>
            <person name="Tomita M."/>
            <person name="Numata K."/>
            <person name="Arakawa K."/>
        </authorList>
    </citation>
    <scope>NUCLEOTIDE SEQUENCE</scope>
</reference>
<dbReference type="GO" id="GO:0005886">
    <property type="term" value="C:plasma membrane"/>
    <property type="evidence" value="ECO:0007669"/>
    <property type="project" value="TreeGrafter"/>
</dbReference>
<feature type="transmembrane region" description="Helical" evidence="17">
    <location>
        <begin position="300"/>
        <end position="319"/>
    </location>
</feature>